<reference evidence="1 2" key="1">
    <citation type="submission" date="2019-03" db="EMBL/GenBank/DDBJ databases">
        <title>First draft genome of Liparis tanakae, snailfish: a comprehensive survey of snailfish specific genes.</title>
        <authorList>
            <person name="Kim W."/>
            <person name="Song I."/>
            <person name="Jeong J.-H."/>
            <person name="Kim D."/>
            <person name="Kim S."/>
            <person name="Ryu S."/>
            <person name="Song J.Y."/>
            <person name="Lee S.K."/>
        </authorList>
    </citation>
    <scope>NUCLEOTIDE SEQUENCE [LARGE SCALE GENOMIC DNA]</scope>
    <source>
        <tissue evidence="1">Muscle</tissue>
    </source>
</reference>
<dbReference type="EMBL" id="SRLO01000010">
    <property type="protein sequence ID" value="TNN87507.1"/>
    <property type="molecule type" value="Genomic_DNA"/>
</dbReference>
<name>A0A4Z2JBX4_9TELE</name>
<proteinExistence type="predicted"/>
<sequence>MKAAGKKFKDLLETNASLNVAVNRMPLDHKATDNTQVEGKNTFLKTELHTAELKINDQLEEANALAESLCRWKQRVTAVTQEKTSLLHVTRCERCACRQAAFNGAEL</sequence>
<dbReference type="AlphaFoldDB" id="A0A4Z2JBX4"/>
<gene>
    <name evidence="1" type="ORF">EYF80_002224</name>
</gene>
<dbReference type="Proteomes" id="UP000314294">
    <property type="component" value="Unassembled WGS sequence"/>
</dbReference>
<evidence type="ECO:0000313" key="2">
    <source>
        <dbReference type="Proteomes" id="UP000314294"/>
    </source>
</evidence>
<organism evidence="1 2">
    <name type="scientific">Liparis tanakae</name>
    <name type="common">Tanaka's snailfish</name>
    <dbReference type="NCBI Taxonomy" id="230148"/>
    <lineage>
        <taxon>Eukaryota</taxon>
        <taxon>Metazoa</taxon>
        <taxon>Chordata</taxon>
        <taxon>Craniata</taxon>
        <taxon>Vertebrata</taxon>
        <taxon>Euteleostomi</taxon>
        <taxon>Actinopterygii</taxon>
        <taxon>Neopterygii</taxon>
        <taxon>Teleostei</taxon>
        <taxon>Neoteleostei</taxon>
        <taxon>Acanthomorphata</taxon>
        <taxon>Eupercaria</taxon>
        <taxon>Perciformes</taxon>
        <taxon>Cottioidei</taxon>
        <taxon>Cottales</taxon>
        <taxon>Liparidae</taxon>
        <taxon>Liparis</taxon>
    </lineage>
</organism>
<keyword evidence="2" id="KW-1185">Reference proteome</keyword>
<protein>
    <submittedName>
        <fullName evidence="1">Uncharacterized protein</fullName>
    </submittedName>
</protein>
<comment type="caution">
    <text evidence="1">The sequence shown here is derived from an EMBL/GenBank/DDBJ whole genome shotgun (WGS) entry which is preliminary data.</text>
</comment>
<accession>A0A4Z2JBX4</accession>
<evidence type="ECO:0000313" key="1">
    <source>
        <dbReference type="EMBL" id="TNN87507.1"/>
    </source>
</evidence>